<dbReference type="SUPFAM" id="SSF47699">
    <property type="entry name" value="Bifunctional inhibitor/lipid-transfer protein/seed storage 2S albumin"/>
    <property type="match status" value="1"/>
</dbReference>
<comment type="similarity">
    <text evidence="1">Belongs to the gliadin/glutenin family.</text>
</comment>
<dbReference type="InterPro" id="IPR036312">
    <property type="entry name" value="Bifun_inhib/LTP/seed_sf"/>
</dbReference>
<evidence type="ECO:0000256" key="3">
    <source>
        <dbReference type="ARBA" id="ARBA00022761"/>
    </source>
</evidence>
<dbReference type="PRINTS" id="PR00209">
    <property type="entry name" value="GLIADIN"/>
</dbReference>
<feature type="compositionally biased region" description="Pro residues" evidence="5">
    <location>
        <begin position="85"/>
        <end position="177"/>
    </location>
</feature>
<organism evidence="8 9">
    <name type="scientific">Hordeum vulgare subsp. vulgare</name>
    <name type="common">Domesticated barley</name>
    <dbReference type="NCBI Taxonomy" id="112509"/>
    <lineage>
        <taxon>Eukaryota</taxon>
        <taxon>Viridiplantae</taxon>
        <taxon>Streptophyta</taxon>
        <taxon>Embryophyta</taxon>
        <taxon>Tracheophyta</taxon>
        <taxon>Spermatophyta</taxon>
        <taxon>Magnoliopsida</taxon>
        <taxon>Liliopsida</taxon>
        <taxon>Poales</taxon>
        <taxon>Poaceae</taxon>
        <taxon>BOP clade</taxon>
        <taxon>Pooideae</taxon>
        <taxon>Triticodae</taxon>
        <taxon>Triticeae</taxon>
        <taxon>Hordeinae</taxon>
        <taxon>Hordeum</taxon>
    </lineage>
</organism>
<reference evidence="8" key="2">
    <citation type="submission" date="2020-10" db="EMBL/GenBank/DDBJ databases">
        <authorList>
            <person name="Scholz U."/>
            <person name="Mascher M."/>
            <person name="Fiebig A."/>
        </authorList>
    </citation>
    <scope>NUCLEOTIDE SEQUENCE [LARGE SCALE GENOMIC DNA]</scope>
    <source>
        <strain evidence="8">cv. Morex</strain>
    </source>
</reference>
<evidence type="ECO:0000313" key="9">
    <source>
        <dbReference type="Proteomes" id="UP000011116"/>
    </source>
</evidence>
<dbReference type="Proteomes" id="UP000011116">
    <property type="component" value="Chromosome 1H"/>
</dbReference>
<reference evidence="8" key="3">
    <citation type="submission" date="2022-01" db="UniProtKB">
        <authorList>
            <consortium name="EnsemblPlants"/>
        </authorList>
    </citation>
    <scope>IDENTIFICATION</scope>
    <source>
        <strain evidence="8">subsp. vulgare</strain>
    </source>
</reference>
<dbReference type="Pfam" id="PF13016">
    <property type="entry name" value="Gliadin"/>
    <property type="match status" value="1"/>
</dbReference>
<evidence type="ECO:0000256" key="1">
    <source>
        <dbReference type="ARBA" id="ARBA00007506"/>
    </source>
</evidence>
<reference evidence="9" key="1">
    <citation type="journal article" date="2012" name="Nature">
        <title>A physical, genetic and functional sequence assembly of the barley genome.</title>
        <authorList>
            <consortium name="The International Barley Genome Sequencing Consortium"/>
            <person name="Mayer K.F."/>
            <person name="Waugh R."/>
            <person name="Brown J.W."/>
            <person name="Schulman A."/>
            <person name="Langridge P."/>
            <person name="Platzer M."/>
            <person name="Fincher G.B."/>
            <person name="Muehlbauer G.J."/>
            <person name="Sato K."/>
            <person name="Close T.J."/>
            <person name="Wise R.P."/>
            <person name="Stein N."/>
        </authorList>
    </citation>
    <scope>NUCLEOTIDE SEQUENCE [LARGE SCALE GENOMIC DNA]</scope>
    <source>
        <strain evidence="9">cv. Morex</strain>
    </source>
</reference>
<dbReference type="GeneID" id="123396758"/>
<dbReference type="SMART" id="SM00499">
    <property type="entry name" value="AAI"/>
    <property type="match status" value="1"/>
</dbReference>
<dbReference type="GO" id="GO:0045735">
    <property type="term" value="F:nutrient reservoir activity"/>
    <property type="evidence" value="ECO:0007669"/>
    <property type="project" value="UniProtKB-KW"/>
</dbReference>
<keyword evidence="9" id="KW-1185">Reference proteome</keyword>
<feature type="domain" description="Bifunctional inhibitor/plant lipid transfer protein/seed storage helical" evidence="7">
    <location>
        <begin position="205"/>
        <end position="327"/>
    </location>
</feature>
<dbReference type="Gene3D" id="1.10.110.10">
    <property type="entry name" value="Plant lipid-transfer and hydrophobic proteins"/>
    <property type="match status" value="1"/>
</dbReference>
<keyword evidence="4" id="KW-0708">Seed storage protein</keyword>
<sequence>MKILIILIILAMATSFATSEMQVNPSVQVQPTQQQTHPESQQPFIHHSQQQFPQPQQSFPQQPQQPFPQSQQPCLQQPQHQFPQPSQPFPRQPLQPFPRPFLPFPEQPLPQPPQESFPQPPQSYPQPPLQPFPQPPQESFPQPPQSYPQPLLQPFPQPPQQQYPEQPQQPFPRPPQEQFPNQPQQPFPWQQPSIQLYLQQQLNPCKEFLLQQCRPVSLVSYLWSKIVQQSNCQVMQEQCCLQLAQIPEQYKCTTIDSIVHAIFMQQGQRQGVQIVQQQPQPQEVGQCVLVQGRDIVQPQQLAQMEAIRSLVLQSVPAMCNFNVPPNCSTMRAPFFSLVNAGML</sequence>
<feature type="chain" id="PRO_5035196947" description="Bifunctional inhibitor/plant lipid transfer protein/seed storage helical domain-containing protein" evidence="6">
    <location>
        <begin position="20"/>
        <end position="343"/>
    </location>
</feature>
<dbReference type="InterPro" id="IPR001954">
    <property type="entry name" value="Glia_glutenin"/>
</dbReference>
<dbReference type="SMR" id="A0A8I6WNF0"/>
<feature type="signal peptide" evidence="6">
    <location>
        <begin position="1"/>
        <end position="19"/>
    </location>
</feature>
<evidence type="ECO:0000313" key="8">
    <source>
        <dbReference type="EnsemblPlants" id="HORVU.MOREX.r3.1HG0000810.1.CDS1"/>
    </source>
</evidence>
<dbReference type="EnsemblPlants" id="HORVU.MOREX.r3.1HG0000810.1">
    <property type="protein sequence ID" value="HORVU.MOREX.r3.1HG0000810.1.CDS1"/>
    <property type="gene ID" value="HORVU.MOREX.r3.1HG0000810"/>
</dbReference>
<dbReference type="KEGG" id="hvg:123396758"/>
<feature type="compositionally biased region" description="Low complexity" evidence="5">
    <location>
        <begin position="27"/>
        <end position="84"/>
    </location>
</feature>
<evidence type="ECO:0000256" key="4">
    <source>
        <dbReference type="ARBA" id="ARBA00023129"/>
    </source>
</evidence>
<protein>
    <recommendedName>
        <fullName evidence="7">Bifunctional inhibitor/plant lipid transfer protein/seed storage helical domain-containing protein</fullName>
    </recommendedName>
</protein>
<keyword evidence="3" id="KW-0758">Storage protein</keyword>
<proteinExistence type="inferred from homology"/>
<evidence type="ECO:0000256" key="2">
    <source>
        <dbReference type="ARBA" id="ARBA00022729"/>
    </source>
</evidence>
<evidence type="ECO:0000256" key="6">
    <source>
        <dbReference type="SAM" id="SignalP"/>
    </source>
</evidence>
<dbReference type="Gramene" id="HORVU.MOREX.r2.1HG0000500.1">
    <property type="protein sequence ID" value="HORVU.MOREX.r2.1HG0000500.1.CDS.1"/>
    <property type="gene ID" value="HORVU.MOREX.r2.1HG0000500"/>
</dbReference>
<evidence type="ECO:0000259" key="7">
    <source>
        <dbReference type="SMART" id="SM00499"/>
    </source>
</evidence>
<keyword evidence="2 6" id="KW-0732">Signal</keyword>
<name>A0A8I6WNF0_HORVV</name>
<dbReference type="Gramene" id="HORVU.MOREX.r3.1HG0000810.1">
    <property type="protein sequence ID" value="HORVU.MOREX.r3.1HG0000810.1.CDS1"/>
    <property type="gene ID" value="HORVU.MOREX.r3.1HG0000810"/>
</dbReference>
<gene>
    <name evidence="8" type="primary">LOC123396758</name>
</gene>
<dbReference type="CDD" id="cd00261">
    <property type="entry name" value="AAI_SS"/>
    <property type="match status" value="1"/>
</dbReference>
<accession>A0A8I6WNF0</accession>
<dbReference type="PANTHER" id="PTHR33454">
    <property type="entry name" value="PROLAMIN PPROL 14P"/>
    <property type="match status" value="1"/>
</dbReference>
<dbReference type="OrthoDB" id="695601at2759"/>
<dbReference type="PANTHER" id="PTHR33454:SF16">
    <property type="entry name" value="GAMMA-GLIADIN"/>
    <property type="match status" value="1"/>
</dbReference>
<evidence type="ECO:0000256" key="5">
    <source>
        <dbReference type="SAM" id="MobiDB-lite"/>
    </source>
</evidence>
<dbReference type="InterPro" id="IPR016140">
    <property type="entry name" value="Bifunc_inhib/LTP/seed_store"/>
</dbReference>
<dbReference type="PRINTS" id="PR00208">
    <property type="entry name" value="GLIADGLUTEN"/>
</dbReference>
<dbReference type="RefSeq" id="XP_044947720.1">
    <property type="nucleotide sequence ID" value="XM_045091785.1"/>
</dbReference>
<dbReference type="AlphaFoldDB" id="A0A8I6WNF0"/>
<feature type="region of interest" description="Disordered" evidence="5">
    <location>
        <begin position="27"/>
        <end position="186"/>
    </location>
</feature>